<reference evidence="6 7" key="1">
    <citation type="submission" date="2020-03" db="EMBL/GenBank/DDBJ databases">
        <title>Sequencing the genomes of 1000 actinobacteria strains.</title>
        <authorList>
            <person name="Klenk H.-P."/>
        </authorList>
    </citation>
    <scope>NUCLEOTIDE SEQUENCE [LARGE SCALE GENOMIC DNA]</scope>
    <source>
        <strain evidence="6 7">DSM 16403</strain>
    </source>
</reference>
<evidence type="ECO:0000256" key="2">
    <source>
        <dbReference type="ARBA" id="ARBA00022679"/>
    </source>
</evidence>
<keyword evidence="6" id="KW-0456">Lyase</keyword>
<dbReference type="InterPro" id="IPR027417">
    <property type="entry name" value="P-loop_NTPase"/>
</dbReference>
<name>A0A846RWV3_9MICC</name>
<evidence type="ECO:0000256" key="3">
    <source>
        <dbReference type="SAM" id="MobiDB-lite"/>
    </source>
</evidence>
<keyword evidence="6" id="KW-0032">Aminotransferase</keyword>
<organism evidence="6 7">
    <name type="scientific">Arthrobacter pigmenti</name>
    <dbReference type="NCBI Taxonomy" id="271432"/>
    <lineage>
        <taxon>Bacteria</taxon>
        <taxon>Bacillati</taxon>
        <taxon>Actinomycetota</taxon>
        <taxon>Actinomycetes</taxon>
        <taxon>Micrococcales</taxon>
        <taxon>Micrococcaceae</taxon>
        <taxon>Arthrobacter</taxon>
    </lineage>
</organism>
<dbReference type="Gene3D" id="3.60.120.10">
    <property type="entry name" value="Anthranilate synthase"/>
    <property type="match status" value="1"/>
</dbReference>
<dbReference type="GO" id="GO:0009396">
    <property type="term" value="P:folic acid-containing compound biosynthetic process"/>
    <property type="evidence" value="ECO:0007669"/>
    <property type="project" value="InterPro"/>
</dbReference>
<sequence>MLTTPAHAYLPLIVAVDGRSGAGKTSLAVELATLLREHHSVSLFHLEDLYPGWDGLADGMDRYVRSVLTPLAAGATAQWPAWDWTKNDDGDTRLTHPADIVIVEGVGASCAAARNLLDVAIWIDADDDVRRTSALNRDGDAYAPFWQRWADQEERWLRADNPSAGADILVHGHTADSLPQRVRLALTGLPQCESLMSMERAARRGLTLQVEMVDAYPDGAALFAGLYGASNAAVWLDSSTLEDPQDRSRFSVLADDGGRFGQVAEHTDGITRVSSGPVTARSAGPFFRWLDGVWGRRAVRPPSDYPGPFALGWLGYLGYELKRETGGRIVRTGSLPDAALLFAGRAVVLDHEDRRVYLLTLRDGSRDPEADAWLERTRAVVLESGVPLDTREPLPAPEFTVRDTREEYLAKIREAKAEIAEGNSYEVCLTTALTARTQRLDPFAAYLQLRSTNPAPFAHYFAFPGFAVASTSPERFLRLDSGGGMRAEPIKGTRRRSTDPAEDSALRAELQTSTKDRAENIMIVDLLRNDLSHLAVPGTVMVSRLCDIETYATVHQMVSTIDARLRPGSSRAEAVAAAFPAGSMTGAPKISTMAILDRLEAAPRGVYSGAAGYFSLDGAADLAVVIRTLVMENDDDGTRLTLGVGGAITSDSDPAEEWDEVRTKAFGVLSALGSTFPD</sequence>
<dbReference type="NCBIfam" id="TIGR00553">
    <property type="entry name" value="pabB"/>
    <property type="match status" value="1"/>
</dbReference>
<dbReference type="PRINTS" id="PR00095">
    <property type="entry name" value="ANTSNTHASEI"/>
</dbReference>
<dbReference type="Pfam" id="PF04715">
    <property type="entry name" value="Anth_synt_I_N"/>
    <property type="match status" value="1"/>
</dbReference>
<evidence type="ECO:0000313" key="6">
    <source>
        <dbReference type="EMBL" id="NJC23496.1"/>
    </source>
</evidence>
<evidence type="ECO:0000259" key="5">
    <source>
        <dbReference type="Pfam" id="PF04715"/>
    </source>
</evidence>
<dbReference type="Pfam" id="PF00425">
    <property type="entry name" value="Chorismate_bind"/>
    <property type="match status" value="1"/>
</dbReference>
<accession>A0A846RWV3</accession>
<dbReference type="GO" id="GO:0005737">
    <property type="term" value="C:cytoplasm"/>
    <property type="evidence" value="ECO:0007669"/>
    <property type="project" value="TreeGrafter"/>
</dbReference>
<dbReference type="GO" id="GO:0046820">
    <property type="term" value="F:4-amino-4-deoxychorismate synthase activity"/>
    <property type="evidence" value="ECO:0007669"/>
    <property type="project" value="UniProtKB-EC"/>
</dbReference>
<dbReference type="EMBL" id="JAATJL010000001">
    <property type="protein sequence ID" value="NJC23496.1"/>
    <property type="molecule type" value="Genomic_DNA"/>
</dbReference>
<feature type="region of interest" description="Disordered" evidence="3">
    <location>
        <begin position="479"/>
        <end position="505"/>
    </location>
</feature>
<comment type="caution">
    <text evidence="6">The sequence shown here is derived from an EMBL/GenBank/DDBJ whole genome shotgun (WGS) entry which is preliminary data.</text>
</comment>
<dbReference type="EC" id="2.6.1.85" evidence="1"/>
<protein>
    <recommendedName>
        <fullName evidence="1">aminodeoxychorismate synthase</fullName>
        <ecNumber evidence="1">2.6.1.85</ecNumber>
    </recommendedName>
</protein>
<dbReference type="Proteomes" id="UP000547458">
    <property type="component" value="Unassembled WGS sequence"/>
</dbReference>
<feature type="domain" description="Anthranilate synthase component I N-terminal" evidence="5">
    <location>
        <begin position="221"/>
        <end position="358"/>
    </location>
</feature>
<dbReference type="PANTHER" id="PTHR11236:SF18">
    <property type="entry name" value="AMINODEOXYCHORISMATE SYNTHASE"/>
    <property type="match status" value="1"/>
</dbReference>
<feature type="domain" description="Chorismate-utilising enzyme C-terminal" evidence="4">
    <location>
        <begin position="405"/>
        <end position="664"/>
    </location>
</feature>
<evidence type="ECO:0000313" key="7">
    <source>
        <dbReference type="Proteomes" id="UP000547458"/>
    </source>
</evidence>
<dbReference type="InterPro" id="IPR015890">
    <property type="entry name" value="Chorismate_C"/>
</dbReference>
<gene>
    <name evidence="6" type="ORF">BJ994_002572</name>
</gene>
<dbReference type="InterPro" id="IPR006805">
    <property type="entry name" value="Anth_synth_I_N"/>
</dbReference>
<dbReference type="Gene3D" id="3.40.50.300">
    <property type="entry name" value="P-loop containing nucleotide triphosphate hydrolases"/>
    <property type="match status" value="1"/>
</dbReference>
<dbReference type="InterPro" id="IPR005801">
    <property type="entry name" value="ADC_synthase"/>
</dbReference>
<evidence type="ECO:0000259" key="4">
    <source>
        <dbReference type="Pfam" id="PF00425"/>
    </source>
</evidence>
<dbReference type="AlphaFoldDB" id="A0A846RWV3"/>
<dbReference type="GO" id="GO:0016829">
    <property type="term" value="F:lyase activity"/>
    <property type="evidence" value="ECO:0007669"/>
    <property type="project" value="UniProtKB-KW"/>
</dbReference>
<keyword evidence="7" id="KW-1185">Reference proteome</keyword>
<dbReference type="SUPFAM" id="SSF56322">
    <property type="entry name" value="ADC synthase"/>
    <property type="match status" value="1"/>
</dbReference>
<dbReference type="InterPro" id="IPR019999">
    <property type="entry name" value="Anth_synth_I-like"/>
</dbReference>
<evidence type="ECO:0000256" key="1">
    <source>
        <dbReference type="ARBA" id="ARBA00013139"/>
    </source>
</evidence>
<keyword evidence="2 6" id="KW-0808">Transferase</keyword>
<feature type="compositionally biased region" description="Basic and acidic residues" evidence="3">
    <location>
        <begin position="488"/>
        <end position="499"/>
    </location>
</feature>
<dbReference type="RefSeq" id="WP_167994690.1">
    <property type="nucleotide sequence ID" value="NZ_JAATJL010000001.1"/>
</dbReference>
<proteinExistence type="predicted"/>
<dbReference type="SUPFAM" id="SSF52540">
    <property type="entry name" value="P-loop containing nucleoside triphosphate hydrolases"/>
    <property type="match status" value="1"/>
</dbReference>
<dbReference type="PANTHER" id="PTHR11236">
    <property type="entry name" value="AMINOBENZOATE/ANTHRANILATE SYNTHASE"/>
    <property type="match status" value="1"/>
</dbReference>
<dbReference type="InterPro" id="IPR005802">
    <property type="entry name" value="ADC_synth_comp_1"/>
</dbReference>
<dbReference type="GO" id="GO:0000162">
    <property type="term" value="P:L-tryptophan biosynthetic process"/>
    <property type="evidence" value="ECO:0007669"/>
    <property type="project" value="TreeGrafter"/>
</dbReference>
<dbReference type="GO" id="GO:0008153">
    <property type="term" value="P:4-aminobenzoate biosynthetic process"/>
    <property type="evidence" value="ECO:0007669"/>
    <property type="project" value="TreeGrafter"/>
</dbReference>